<proteinExistence type="predicted"/>
<name>A0AAW0TFT8_SCYPA</name>
<dbReference type="AlphaFoldDB" id="A0AAW0TFT8"/>
<reference evidence="1 2" key="1">
    <citation type="submission" date="2023-03" db="EMBL/GenBank/DDBJ databases">
        <title>High-quality genome of Scylla paramamosain provides insights in environmental adaptation.</title>
        <authorList>
            <person name="Zhang L."/>
        </authorList>
    </citation>
    <scope>NUCLEOTIDE SEQUENCE [LARGE SCALE GENOMIC DNA]</scope>
    <source>
        <strain evidence="1">LZ_2023a</strain>
        <tissue evidence="1">Muscle</tissue>
    </source>
</reference>
<dbReference type="Proteomes" id="UP001487740">
    <property type="component" value="Unassembled WGS sequence"/>
</dbReference>
<evidence type="ECO:0000313" key="1">
    <source>
        <dbReference type="EMBL" id="KAK8385397.1"/>
    </source>
</evidence>
<gene>
    <name evidence="1" type="ORF">O3P69_016310</name>
</gene>
<evidence type="ECO:0000313" key="2">
    <source>
        <dbReference type="Proteomes" id="UP001487740"/>
    </source>
</evidence>
<sequence length="120" mass="13040">MSAKTNRRTSVAVTCREDATRRASGRLWAGRISVISLASARLRVGRRALTRMLWAGLVSLAAVGVAAARQDMVASRACYHHGDNGGDIYGFQELDVLKTRNISLADYKGKVVMIVNVATY</sequence>
<comment type="caution">
    <text evidence="1">The sequence shown here is derived from an EMBL/GenBank/DDBJ whole genome shotgun (WGS) entry which is preliminary data.</text>
</comment>
<protein>
    <recommendedName>
        <fullName evidence="3">Glutathione peroxidase</fullName>
    </recommendedName>
</protein>
<keyword evidence="2" id="KW-1185">Reference proteome</keyword>
<dbReference type="SUPFAM" id="SSF52833">
    <property type="entry name" value="Thioredoxin-like"/>
    <property type="match status" value="1"/>
</dbReference>
<organism evidence="1 2">
    <name type="scientific">Scylla paramamosain</name>
    <name type="common">Mud crab</name>
    <dbReference type="NCBI Taxonomy" id="85552"/>
    <lineage>
        <taxon>Eukaryota</taxon>
        <taxon>Metazoa</taxon>
        <taxon>Ecdysozoa</taxon>
        <taxon>Arthropoda</taxon>
        <taxon>Crustacea</taxon>
        <taxon>Multicrustacea</taxon>
        <taxon>Malacostraca</taxon>
        <taxon>Eumalacostraca</taxon>
        <taxon>Eucarida</taxon>
        <taxon>Decapoda</taxon>
        <taxon>Pleocyemata</taxon>
        <taxon>Brachyura</taxon>
        <taxon>Eubrachyura</taxon>
        <taxon>Portunoidea</taxon>
        <taxon>Portunidae</taxon>
        <taxon>Portuninae</taxon>
        <taxon>Scylla</taxon>
    </lineage>
</organism>
<accession>A0AAW0TFT8</accession>
<dbReference type="EMBL" id="JARAKH010000032">
    <property type="protein sequence ID" value="KAK8385397.1"/>
    <property type="molecule type" value="Genomic_DNA"/>
</dbReference>
<evidence type="ECO:0008006" key="3">
    <source>
        <dbReference type="Google" id="ProtNLM"/>
    </source>
</evidence>
<dbReference type="InterPro" id="IPR036249">
    <property type="entry name" value="Thioredoxin-like_sf"/>
</dbReference>